<comment type="similarity">
    <text evidence="2">Belongs to the GMC oxidoreductase family.</text>
</comment>
<comment type="cofactor">
    <cofactor evidence="1">
        <name>FAD</name>
        <dbReference type="ChEBI" id="CHEBI:57692"/>
    </cofactor>
</comment>
<evidence type="ECO:0000259" key="5">
    <source>
        <dbReference type="PROSITE" id="PS00624"/>
    </source>
</evidence>
<dbReference type="GO" id="GO:0050660">
    <property type="term" value="F:flavin adenine dinucleotide binding"/>
    <property type="evidence" value="ECO:0007669"/>
    <property type="project" value="InterPro"/>
</dbReference>
<dbReference type="InterPro" id="IPR007867">
    <property type="entry name" value="GMC_OxRtase_C"/>
</dbReference>
<dbReference type="PANTHER" id="PTHR11552:SF147">
    <property type="entry name" value="CHOLINE DEHYDROGENASE, MITOCHONDRIAL"/>
    <property type="match status" value="1"/>
</dbReference>
<dbReference type="PANTHER" id="PTHR11552">
    <property type="entry name" value="GLUCOSE-METHANOL-CHOLINE GMC OXIDOREDUCTASE"/>
    <property type="match status" value="1"/>
</dbReference>
<reference evidence="6 7" key="1">
    <citation type="submission" date="2017-07" db="EMBL/GenBank/DDBJ databases">
        <authorList>
            <person name="Talla V."/>
            <person name="Backstrom N."/>
        </authorList>
    </citation>
    <scope>NUCLEOTIDE SEQUENCE [LARGE SCALE GENOMIC DNA]</scope>
</reference>
<keyword evidence="7" id="KW-1185">Reference proteome</keyword>
<organism evidence="6 7">
    <name type="scientific">Leptidea sinapis</name>
    <dbReference type="NCBI Taxonomy" id="189913"/>
    <lineage>
        <taxon>Eukaryota</taxon>
        <taxon>Metazoa</taxon>
        <taxon>Ecdysozoa</taxon>
        <taxon>Arthropoda</taxon>
        <taxon>Hexapoda</taxon>
        <taxon>Insecta</taxon>
        <taxon>Pterygota</taxon>
        <taxon>Neoptera</taxon>
        <taxon>Endopterygota</taxon>
        <taxon>Lepidoptera</taxon>
        <taxon>Glossata</taxon>
        <taxon>Ditrysia</taxon>
        <taxon>Papilionoidea</taxon>
        <taxon>Pieridae</taxon>
        <taxon>Dismorphiinae</taxon>
        <taxon>Leptidea</taxon>
    </lineage>
</organism>
<dbReference type="AlphaFoldDB" id="A0A5E4QIU8"/>
<keyword evidence="4" id="KW-0274">FAD</keyword>
<evidence type="ECO:0000256" key="1">
    <source>
        <dbReference type="ARBA" id="ARBA00001974"/>
    </source>
</evidence>
<dbReference type="Pfam" id="PF05199">
    <property type="entry name" value="GMC_oxred_C"/>
    <property type="match status" value="1"/>
</dbReference>
<accession>A0A5E4QIU8</accession>
<dbReference type="PIRSF" id="PIRSF000137">
    <property type="entry name" value="Alcohol_oxidase"/>
    <property type="match status" value="1"/>
</dbReference>
<proteinExistence type="inferred from homology"/>
<dbReference type="EMBL" id="FZQP02003079">
    <property type="protein sequence ID" value="VVC97211.1"/>
    <property type="molecule type" value="Genomic_DNA"/>
</dbReference>
<evidence type="ECO:0000256" key="4">
    <source>
        <dbReference type="ARBA" id="ARBA00022827"/>
    </source>
</evidence>
<dbReference type="InterPro" id="IPR036188">
    <property type="entry name" value="FAD/NAD-bd_sf"/>
</dbReference>
<evidence type="ECO:0000313" key="7">
    <source>
        <dbReference type="Proteomes" id="UP000324832"/>
    </source>
</evidence>
<evidence type="ECO:0000256" key="3">
    <source>
        <dbReference type="ARBA" id="ARBA00022630"/>
    </source>
</evidence>
<evidence type="ECO:0000256" key="2">
    <source>
        <dbReference type="ARBA" id="ARBA00010790"/>
    </source>
</evidence>
<dbReference type="PROSITE" id="PS00624">
    <property type="entry name" value="GMC_OXRED_2"/>
    <property type="match status" value="1"/>
</dbReference>
<dbReference type="GO" id="GO:0016614">
    <property type="term" value="F:oxidoreductase activity, acting on CH-OH group of donors"/>
    <property type="evidence" value="ECO:0007669"/>
    <property type="project" value="InterPro"/>
</dbReference>
<gene>
    <name evidence="6" type="ORF">LSINAPIS_LOCUS8546</name>
</gene>
<dbReference type="InterPro" id="IPR000172">
    <property type="entry name" value="GMC_OxRdtase_N"/>
</dbReference>
<dbReference type="InterPro" id="IPR012132">
    <property type="entry name" value="GMC_OxRdtase"/>
</dbReference>
<keyword evidence="3" id="KW-0285">Flavoprotein</keyword>
<evidence type="ECO:0000313" key="6">
    <source>
        <dbReference type="EMBL" id="VVC97211.1"/>
    </source>
</evidence>
<dbReference type="Proteomes" id="UP000324832">
    <property type="component" value="Unassembled WGS sequence"/>
</dbReference>
<feature type="domain" description="Glucose-methanol-choline oxidoreductase N-terminal" evidence="5">
    <location>
        <begin position="279"/>
        <end position="293"/>
    </location>
</feature>
<dbReference type="Gene3D" id="3.50.50.60">
    <property type="entry name" value="FAD/NAD(P)-binding domain"/>
    <property type="match status" value="1"/>
</dbReference>
<sequence length="570" mass="63395">MQLLQGLQSIVKKFVSDGQTFDFVIIGGGSAGCVLANRLTEIHNWTVLMIEAGDYPSYASESAGISVLTSPALSNWDFYTTENKISHKEQKHGDVHLLEGKMLGGSSSNNYMYYVRGNAEDYNEWSRIGNKGWDWQNVLTYFKKSEGLRDTTILDSNSGSLHNTDGYLGVTRYIWDDGASQMLESFAESGHKILDDLNGHEQIGYGFPQFTIDSGIRQSSAVSFIKPIKDRQNLYILRKSVARRILFDDENNAIGVEIKNDIGKIIRVNANKEVILSAGSIKSPQLLMLSGVGPKNHLDERGIHIIYDSPEVGANLQDHKLVPLLLTGEKSGFSIFKNFKALNNLDKFPEINLMGFVALNKNQTYPDYQVTAFPFSTGSLYTTLMCTEVFKWNDEVCMAIADSSAQDIFYALIVLLHPKSKGVIRLKSNNADDQPIIDLGYFSNAADIETLANCIEDYLKVSNTTYFRNIKSILVDLNVKHCEGMTFASHEYWRCYSVAMAASQFHPAGTCAMGPNGVVDDRLRVHGVNRLRIVDASIMPTMTSGNINAPVIMIAEKASDFIKFDHGITE</sequence>
<dbReference type="SUPFAM" id="SSF51905">
    <property type="entry name" value="FAD/NAD(P)-binding domain"/>
    <property type="match status" value="1"/>
</dbReference>
<protein>
    <recommendedName>
        <fullName evidence="5">Glucose-methanol-choline oxidoreductase N-terminal domain-containing protein</fullName>
    </recommendedName>
</protein>
<dbReference type="Pfam" id="PF00732">
    <property type="entry name" value="GMC_oxred_N"/>
    <property type="match status" value="1"/>
</dbReference>
<name>A0A5E4QIU8_9NEOP</name>
<dbReference type="Gene3D" id="3.30.560.10">
    <property type="entry name" value="Glucose Oxidase, domain 3"/>
    <property type="match status" value="1"/>
</dbReference>
<dbReference type="SUPFAM" id="SSF54373">
    <property type="entry name" value="FAD-linked reductases, C-terminal domain"/>
    <property type="match status" value="1"/>
</dbReference>